<dbReference type="PIRSF" id="PIRSF018266">
    <property type="entry name" value="FecR"/>
    <property type="match status" value="1"/>
</dbReference>
<gene>
    <name evidence="4" type="ORF">CLV59_11051</name>
</gene>
<sequence>MTKEDVKNLIPTLISGQCRAEEEAAFQTWLQQAPEEELSEIMELYYDTMGNGDVMSSMPADFTSTLQQRIRSSIAPPQNNWPYVRVAAAIALLLSIGVAGYLLKPKSPAKLHTNAIITPGTDKAILTLADGTQVELGRQQDDSSIHIGSQVIRLDDSKISYNGDATAKNTFNTLTTPRGAQFQIILPDGSHVWLNAVSSLRYPVAFNEDNRTVELTGQAYFDIVPSTTPFIVKTGVTTIQVLGTGFDVMSYQEEGPAKTTLLKGSIVVETAGSRCQLKPGDQATYNENTAKLDISRPPVDEVIAWKEGEFRFNGISIVAIMRQLSRWYDVDIKYEGPPPTTAFSGNLPRKENVNEILHALEATEAAHFSIEGRTIIVRK</sequence>
<feature type="domain" description="FecR protein" evidence="2">
    <location>
        <begin position="173"/>
        <end position="266"/>
    </location>
</feature>
<dbReference type="Pfam" id="PF16344">
    <property type="entry name" value="FecR_C"/>
    <property type="match status" value="1"/>
</dbReference>
<accession>A0A327VMB4</accession>
<feature type="domain" description="Protein FecR C-terminal" evidence="3">
    <location>
        <begin position="310"/>
        <end position="377"/>
    </location>
</feature>
<dbReference type="PANTHER" id="PTHR30273:SF2">
    <property type="entry name" value="PROTEIN FECR"/>
    <property type="match status" value="1"/>
</dbReference>
<dbReference type="GO" id="GO:0016989">
    <property type="term" value="F:sigma factor antagonist activity"/>
    <property type="evidence" value="ECO:0007669"/>
    <property type="project" value="TreeGrafter"/>
</dbReference>
<dbReference type="OrthoDB" id="620813at2"/>
<dbReference type="EMBL" id="QLMA01000010">
    <property type="protein sequence ID" value="RAJ75005.1"/>
    <property type="molecule type" value="Genomic_DNA"/>
</dbReference>
<dbReference type="RefSeq" id="WP_111594914.1">
    <property type="nucleotide sequence ID" value="NZ_QLMA01000010.1"/>
</dbReference>
<comment type="caution">
    <text evidence="4">The sequence shown here is derived from an EMBL/GenBank/DDBJ whole genome shotgun (WGS) entry which is preliminary data.</text>
</comment>
<dbReference type="AlphaFoldDB" id="A0A327VMB4"/>
<organism evidence="4 5">
    <name type="scientific">Chitinophaga dinghuensis</name>
    <dbReference type="NCBI Taxonomy" id="1539050"/>
    <lineage>
        <taxon>Bacteria</taxon>
        <taxon>Pseudomonadati</taxon>
        <taxon>Bacteroidota</taxon>
        <taxon>Chitinophagia</taxon>
        <taxon>Chitinophagales</taxon>
        <taxon>Chitinophagaceae</taxon>
        <taxon>Chitinophaga</taxon>
    </lineage>
</organism>
<evidence type="ECO:0000313" key="5">
    <source>
        <dbReference type="Proteomes" id="UP000249819"/>
    </source>
</evidence>
<dbReference type="InterPro" id="IPR006860">
    <property type="entry name" value="FecR"/>
</dbReference>
<reference evidence="4 5" key="1">
    <citation type="submission" date="2018-06" db="EMBL/GenBank/DDBJ databases">
        <title>Genomic Encyclopedia of Archaeal and Bacterial Type Strains, Phase II (KMG-II): from individual species to whole genera.</title>
        <authorList>
            <person name="Goeker M."/>
        </authorList>
    </citation>
    <scope>NUCLEOTIDE SEQUENCE [LARGE SCALE GENOMIC DNA]</scope>
    <source>
        <strain evidence="4 5">DSM 29821</strain>
    </source>
</reference>
<evidence type="ECO:0000259" key="2">
    <source>
        <dbReference type="Pfam" id="PF04773"/>
    </source>
</evidence>
<evidence type="ECO:0000313" key="4">
    <source>
        <dbReference type="EMBL" id="RAJ75005.1"/>
    </source>
</evidence>
<keyword evidence="1" id="KW-0472">Membrane</keyword>
<dbReference type="Pfam" id="PF04773">
    <property type="entry name" value="FecR"/>
    <property type="match status" value="1"/>
</dbReference>
<keyword evidence="1" id="KW-0812">Transmembrane</keyword>
<dbReference type="InterPro" id="IPR012373">
    <property type="entry name" value="Ferrdict_sens_TM"/>
</dbReference>
<protein>
    <submittedName>
        <fullName evidence="4">FecR protein</fullName>
    </submittedName>
</protein>
<dbReference type="InterPro" id="IPR032508">
    <property type="entry name" value="FecR_C"/>
</dbReference>
<dbReference type="Proteomes" id="UP000249819">
    <property type="component" value="Unassembled WGS sequence"/>
</dbReference>
<dbReference type="Gene3D" id="2.60.120.1440">
    <property type="match status" value="1"/>
</dbReference>
<evidence type="ECO:0000256" key="1">
    <source>
        <dbReference type="SAM" id="Phobius"/>
    </source>
</evidence>
<dbReference type="Gene3D" id="3.55.50.30">
    <property type="match status" value="1"/>
</dbReference>
<evidence type="ECO:0000259" key="3">
    <source>
        <dbReference type="Pfam" id="PF16344"/>
    </source>
</evidence>
<name>A0A327VMB4_9BACT</name>
<feature type="transmembrane region" description="Helical" evidence="1">
    <location>
        <begin position="83"/>
        <end position="103"/>
    </location>
</feature>
<keyword evidence="5" id="KW-1185">Reference proteome</keyword>
<dbReference type="PANTHER" id="PTHR30273">
    <property type="entry name" value="PERIPLASMIC SIGNAL SENSOR AND SIGMA FACTOR ACTIVATOR FECR-RELATED"/>
    <property type="match status" value="1"/>
</dbReference>
<proteinExistence type="predicted"/>
<keyword evidence="1" id="KW-1133">Transmembrane helix</keyword>